<name>A0A544XUW9_9ACTN</name>
<dbReference type="Pfam" id="PF01370">
    <property type="entry name" value="Epimerase"/>
    <property type="match status" value="1"/>
</dbReference>
<feature type="compositionally biased region" description="Basic and acidic residues" evidence="1">
    <location>
        <begin position="36"/>
        <end position="55"/>
    </location>
</feature>
<dbReference type="SUPFAM" id="SSF51735">
    <property type="entry name" value="NAD(P)-binding Rossmann-fold domains"/>
    <property type="match status" value="1"/>
</dbReference>
<comment type="caution">
    <text evidence="3">The sequence shown here is derived from an EMBL/GenBank/DDBJ whole genome shotgun (WGS) entry which is preliminary data.</text>
</comment>
<dbReference type="AlphaFoldDB" id="A0A544XUW9"/>
<evidence type="ECO:0000259" key="2">
    <source>
        <dbReference type="Pfam" id="PF01370"/>
    </source>
</evidence>
<accession>A0A544XUW9</accession>
<organism evidence="3 4">
    <name type="scientific">Microbispora hainanensis</name>
    <dbReference type="NCBI Taxonomy" id="568844"/>
    <lineage>
        <taxon>Bacteria</taxon>
        <taxon>Bacillati</taxon>
        <taxon>Actinomycetota</taxon>
        <taxon>Actinomycetes</taxon>
        <taxon>Streptosporangiales</taxon>
        <taxon>Streptosporangiaceae</taxon>
        <taxon>Microbispora</taxon>
    </lineage>
</organism>
<feature type="region of interest" description="Disordered" evidence="1">
    <location>
        <begin position="31"/>
        <end position="55"/>
    </location>
</feature>
<dbReference type="Gene3D" id="3.40.50.720">
    <property type="entry name" value="NAD(P)-binding Rossmann-like Domain"/>
    <property type="match status" value="1"/>
</dbReference>
<gene>
    <name evidence="3" type="ORF">FLX08_39070</name>
</gene>
<evidence type="ECO:0000313" key="3">
    <source>
        <dbReference type="EMBL" id="TQS08298.1"/>
    </source>
</evidence>
<dbReference type="RefSeq" id="WP_142625300.1">
    <property type="nucleotide sequence ID" value="NZ_VIRM01000095.1"/>
</dbReference>
<evidence type="ECO:0000313" key="4">
    <source>
        <dbReference type="Proteomes" id="UP000316541"/>
    </source>
</evidence>
<evidence type="ECO:0000256" key="1">
    <source>
        <dbReference type="SAM" id="MobiDB-lite"/>
    </source>
</evidence>
<feature type="domain" description="NAD-dependent epimerase/dehydratase" evidence="2">
    <location>
        <begin position="8"/>
        <end position="77"/>
    </location>
</feature>
<reference evidence="3 4" key="1">
    <citation type="submission" date="2019-07" db="EMBL/GenBank/DDBJ databases">
        <title>Microbispora hainanensis DSM 45428.</title>
        <authorList>
            <person name="Thawai C."/>
        </authorList>
    </citation>
    <scope>NUCLEOTIDE SEQUENCE [LARGE SCALE GENOMIC DNA]</scope>
    <source>
        <strain evidence="3 4">DSM 45428</strain>
    </source>
</reference>
<protein>
    <submittedName>
        <fullName evidence="3">NAD-dependent epimerase/dehydratase family protein</fullName>
    </submittedName>
</protein>
<sequence length="82" mass="8256">MAELTRGVLVTGAAGRVGRATLDLLAREGVPAGAPDLRDPGGLRADRVDAGRADGPETMREALDDVDAVIHLAAIPAAGEAS</sequence>
<dbReference type="Proteomes" id="UP000316541">
    <property type="component" value="Unassembled WGS sequence"/>
</dbReference>
<dbReference type="InterPro" id="IPR001509">
    <property type="entry name" value="Epimerase_deHydtase"/>
</dbReference>
<dbReference type="EMBL" id="VIRM01000095">
    <property type="protein sequence ID" value="TQS08298.1"/>
    <property type="molecule type" value="Genomic_DNA"/>
</dbReference>
<dbReference type="InterPro" id="IPR036291">
    <property type="entry name" value="NAD(P)-bd_dom_sf"/>
</dbReference>
<proteinExistence type="predicted"/>